<dbReference type="PROSITE" id="PS50879">
    <property type="entry name" value="RNASE_H_1"/>
    <property type="match status" value="1"/>
</dbReference>
<dbReference type="SUPFAM" id="SSF53098">
    <property type="entry name" value="Ribonuclease H-like"/>
    <property type="match status" value="1"/>
</dbReference>
<reference evidence="2 3" key="1">
    <citation type="submission" date="2020-03" db="EMBL/GenBank/DDBJ databases">
        <title>Comparative genomics of Weissella paramesenteroides.</title>
        <authorList>
            <person name="Kant R."/>
            <person name="Takala T."/>
            <person name="Saris P."/>
        </authorList>
    </citation>
    <scope>NUCLEOTIDE SEQUENCE [LARGE SCALE GENOMIC DNA]</scope>
    <source>
        <strain evidence="2 3">SJ27-4</strain>
    </source>
</reference>
<dbReference type="GO" id="GO:0003676">
    <property type="term" value="F:nucleic acid binding"/>
    <property type="evidence" value="ECO:0007669"/>
    <property type="project" value="InterPro"/>
</dbReference>
<dbReference type="Proteomes" id="UP001215461">
    <property type="component" value="Unassembled WGS sequence"/>
</dbReference>
<feature type="domain" description="RNase H type-1" evidence="1">
    <location>
        <begin position="30"/>
        <end position="161"/>
    </location>
</feature>
<accession>A0A4Q7IUJ5</accession>
<dbReference type="AlphaFoldDB" id="A0A4Q7IUJ5"/>
<evidence type="ECO:0000313" key="2">
    <source>
        <dbReference type="EMBL" id="MDF8370485.1"/>
    </source>
</evidence>
<evidence type="ECO:0000313" key="3">
    <source>
        <dbReference type="Proteomes" id="UP001215461"/>
    </source>
</evidence>
<comment type="caution">
    <text evidence="2">The sequence shown here is derived from an EMBL/GenBank/DDBJ whole genome shotgun (WGS) entry which is preliminary data.</text>
</comment>
<dbReference type="CDD" id="cd09279">
    <property type="entry name" value="RNase_HI_like"/>
    <property type="match status" value="1"/>
</dbReference>
<protein>
    <submittedName>
        <fullName evidence="2">Ribonuclease HI family protein</fullName>
    </submittedName>
</protein>
<dbReference type="Pfam" id="PF00075">
    <property type="entry name" value="RNase_H"/>
    <property type="match status" value="1"/>
</dbReference>
<organism evidence="2 3">
    <name type="scientific">Weissella paramesenteroides</name>
    <name type="common">Leuconostoc paramesenteroides</name>
    <dbReference type="NCBI Taxonomy" id="1249"/>
    <lineage>
        <taxon>Bacteria</taxon>
        <taxon>Bacillati</taxon>
        <taxon>Bacillota</taxon>
        <taxon>Bacilli</taxon>
        <taxon>Lactobacillales</taxon>
        <taxon>Lactobacillaceae</taxon>
        <taxon>Weissella</taxon>
    </lineage>
</organism>
<proteinExistence type="predicted"/>
<dbReference type="GO" id="GO:0004523">
    <property type="term" value="F:RNA-DNA hybrid ribonuclease activity"/>
    <property type="evidence" value="ECO:0007669"/>
    <property type="project" value="InterPro"/>
</dbReference>
<dbReference type="InterPro" id="IPR012337">
    <property type="entry name" value="RNaseH-like_sf"/>
</dbReference>
<gene>
    <name evidence="2" type="ORF">G9403_02255</name>
</gene>
<dbReference type="Gene3D" id="3.30.420.10">
    <property type="entry name" value="Ribonuclease H-like superfamily/Ribonuclease H"/>
    <property type="match status" value="1"/>
</dbReference>
<dbReference type="InterPro" id="IPR036397">
    <property type="entry name" value="RNaseH_sf"/>
</dbReference>
<evidence type="ECO:0000259" key="1">
    <source>
        <dbReference type="PROSITE" id="PS50879"/>
    </source>
</evidence>
<dbReference type="InterPro" id="IPR002156">
    <property type="entry name" value="RNaseH_domain"/>
</dbReference>
<dbReference type="EMBL" id="JAANXN010000002">
    <property type="protein sequence ID" value="MDF8370485.1"/>
    <property type="molecule type" value="Genomic_DNA"/>
</dbReference>
<name>A0A4Q7IUJ5_WEIPA</name>
<sequence>MSFLIYQIIKAFVNHLRMSLPSSIMKLEVLVMLIKVYSDAASQGNPGNSGAGLVILYNGQQIQQHRYLGNMSNHEAEFAAAIWAFQVLATLSNESDTIMYYADSKIVIDSIHKRYAKHFGPQLAQLLTYYDRYHLIIATWLPEKQNHGAHQLAWQAIHHQH</sequence>